<evidence type="ECO:0000256" key="5">
    <source>
        <dbReference type="SAM" id="MobiDB-lite"/>
    </source>
</evidence>
<feature type="compositionally biased region" description="Basic and acidic residues" evidence="5">
    <location>
        <begin position="28"/>
        <end position="38"/>
    </location>
</feature>
<dbReference type="GO" id="GO:0005634">
    <property type="term" value="C:nucleus"/>
    <property type="evidence" value="ECO:0007669"/>
    <property type="project" value="UniProtKB-SubCell"/>
</dbReference>
<name>A0A0D3J925_EMIH1</name>
<comment type="subcellular location">
    <subcellularLocation>
        <location evidence="1">Nucleus</location>
    </subcellularLocation>
</comment>
<reference evidence="8" key="1">
    <citation type="journal article" date="2013" name="Nature">
        <title>Pan genome of the phytoplankton Emiliania underpins its global distribution.</title>
        <authorList>
            <person name="Read B.A."/>
            <person name="Kegel J."/>
            <person name="Klute M.J."/>
            <person name="Kuo A."/>
            <person name="Lefebvre S.C."/>
            <person name="Maumus F."/>
            <person name="Mayer C."/>
            <person name="Miller J."/>
            <person name="Monier A."/>
            <person name="Salamov A."/>
            <person name="Young J."/>
            <person name="Aguilar M."/>
            <person name="Claverie J.M."/>
            <person name="Frickenhaus S."/>
            <person name="Gonzalez K."/>
            <person name="Herman E.K."/>
            <person name="Lin Y.C."/>
            <person name="Napier J."/>
            <person name="Ogata H."/>
            <person name="Sarno A.F."/>
            <person name="Shmutz J."/>
            <person name="Schroeder D."/>
            <person name="de Vargas C."/>
            <person name="Verret F."/>
            <person name="von Dassow P."/>
            <person name="Valentin K."/>
            <person name="Van de Peer Y."/>
            <person name="Wheeler G."/>
            <person name="Dacks J.B."/>
            <person name="Delwiche C.F."/>
            <person name="Dyhrman S.T."/>
            <person name="Glockner G."/>
            <person name="John U."/>
            <person name="Richards T."/>
            <person name="Worden A.Z."/>
            <person name="Zhang X."/>
            <person name="Grigoriev I.V."/>
            <person name="Allen A.E."/>
            <person name="Bidle K."/>
            <person name="Borodovsky M."/>
            <person name="Bowler C."/>
            <person name="Brownlee C."/>
            <person name="Cock J.M."/>
            <person name="Elias M."/>
            <person name="Gladyshev V.N."/>
            <person name="Groth M."/>
            <person name="Guda C."/>
            <person name="Hadaegh A."/>
            <person name="Iglesias-Rodriguez M.D."/>
            <person name="Jenkins J."/>
            <person name="Jones B.M."/>
            <person name="Lawson T."/>
            <person name="Leese F."/>
            <person name="Lindquist E."/>
            <person name="Lobanov A."/>
            <person name="Lomsadze A."/>
            <person name="Malik S.B."/>
            <person name="Marsh M.E."/>
            <person name="Mackinder L."/>
            <person name="Mock T."/>
            <person name="Mueller-Roeber B."/>
            <person name="Pagarete A."/>
            <person name="Parker M."/>
            <person name="Probert I."/>
            <person name="Quesneville H."/>
            <person name="Raines C."/>
            <person name="Rensing S.A."/>
            <person name="Riano-Pachon D.M."/>
            <person name="Richier S."/>
            <person name="Rokitta S."/>
            <person name="Shiraiwa Y."/>
            <person name="Soanes D.M."/>
            <person name="van der Giezen M."/>
            <person name="Wahlund T.M."/>
            <person name="Williams B."/>
            <person name="Wilson W."/>
            <person name="Wolfe G."/>
            <person name="Wurch L.L."/>
        </authorList>
    </citation>
    <scope>NUCLEOTIDE SEQUENCE</scope>
</reference>
<dbReference type="InterPro" id="IPR050342">
    <property type="entry name" value="HMGB"/>
</dbReference>
<dbReference type="HOGENOM" id="CLU_2799338_0_0_1"/>
<evidence type="ECO:0000313" key="8">
    <source>
        <dbReference type="Proteomes" id="UP000013827"/>
    </source>
</evidence>
<evidence type="ECO:0000256" key="2">
    <source>
        <dbReference type="ARBA" id="ARBA00023125"/>
    </source>
</evidence>
<dbReference type="InterPro" id="IPR009071">
    <property type="entry name" value="HMG_box_dom"/>
</dbReference>
<keyword evidence="2 4" id="KW-0238">DNA-binding</keyword>
<dbReference type="GeneID" id="17265508"/>
<feature type="DNA-binding region" description="HMG box" evidence="4">
    <location>
        <begin position="17"/>
        <end position="68"/>
    </location>
</feature>
<evidence type="ECO:0000259" key="6">
    <source>
        <dbReference type="PROSITE" id="PS50118"/>
    </source>
</evidence>
<proteinExistence type="predicted"/>
<reference evidence="7" key="2">
    <citation type="submission" date="2024-10" db="UniProtKB">
        <authorList>
            <consortium name="EnsemblProtists"/>
        </authorList>
    </citation>
    <scope>IDENTIFICATION</scope>
</reference>
<evidence type="ECO:0000313" key="7">
    <source>
        <dbReference type="EnsemblProtists" id="EOD20010"/>
    </source>
</evidence>
<feature type="domain" description="HMG box" evidence="6">
    <location>
        <begin position="17"/>
        <end position="68"/>
    </location>
</feature>
<keyword evidence="8" id="KW-1185">Reference proteome</keyword>
<protein>
    <recommendedName>
        <fullName evidence="6">HMG box domain-containing protein</fullName>
    </recommendedName>
</protein>
<dbReference type="PaxDb" id="2903-EOD20010"/>
<feature type="region of interest" description="Disordered" evidence="5">
    <location>
        <begin position="1"/>
        <end position="38"/>
    </location>
</feature>
<dbReference type="CDD" id="cd00084">
    <property type="entry name" value="HMG-box_SF"/>
    <property type="match status" value="1"/>
</dbReference>
<dbReference type="PANTHER" id="PTHR48112:SF32">
    <property type="entry name" value="HIGH MOBILITY GROUP PROTEIN B3"/>
    <property type="match status" value="1"/>
</dbReference>
<keyword evidence="3 4" id="KW-0539">Nucleus</keyword>
<accession>A0A0D3J925</accession>
<dbReference type="PROSITE" id="PS50118">
    <property type="entry name" value="HMG_BOX_2"/>
    <property type="match status" value="1"/>
</dbReference>
<dbReference type="AlphaFoldDB" id="A0A0D3J925"/>
<dbReference type="OMA" id="MWRELDS"/>
<dbReference type="STRING" id="2903.R1DZR0"/>
<dbReference type="SMART" id="SM00398">
    <property type="entry name" value="HMG"/>
    <property type="match status" value="1"/>
</dbReference>
<dbReference type="GO" id="GO:0003677">
    <property type="term" value="F:DNA binding"/>
    <property type="evidence" value="ECO:0007669"/>
    <property type="project" value="UniProtKB-UniRule"/>
</dbReference>
<sequence>MAPKSKTAGIAKKASGGKKKLSGFMKFSQERRPTLKAEKPDLTFGELAKAIGAEWKAMSEAEQGEYKK</sequence>
<dbReference type="PANTHER" id="PTHR48112">
    <property type="entry name" value="HIGH MOBILITY GROUP PROTEIN DSP1"/>
    <property type="match status" value="1"/>
</dbReference>
<dbReference type="SUPFAM" id="SSF47095">
    <property type="entry name" value="HMG-box"/>
    <property type="match status" value="1"/>
</dbReference>
<dbReference type="InterPro" id="IPR036910">
    <property type="entry name" value="HMG_box_dom_sf"/>
</dbReference>
<dbReference type="Gene3D" id="1.10.30.10">
    <property type="entry name" value="High mobility group box domain"/>
    <property type="match status" value="1"/>
</dbReference>
<dbReference type="RefSeq" id="XP_005772439.1">
    <property type="nucleotide sequence ID" value="XM_005772382.1"/>
</dbReference>
<evidence type="ECO:0000256" key="4">
    <source>
        <dbReference type="PROSITE-ProRule" id="PRU00267"/>
    </source>
</evidence>
<evidence type="ECO:0000256" key="3">
    <source>
        <dbReference type="ARBA" id="ARBA00023242"/>
    </source>
</evidence>
<organism evidence="7 8">
    <name type="scientific">Emiliania huxleyi (strain CCMP1516)</name>
    <dbReference type="NCBI Taxonomy" id="280463"/>
    <lineage>
        <taxon>Eukaryota</taxon>
        <taxon>Haptista</taxon>
        <taxon>Haptophyta</taxon>
        <taxon>Prymnesiophyceae</taxon>
        <taxon>Isochrysidales</taxon>
        <taxon>Noelaerhabdaceae</taxon>
        <taxon>Emiliania</taxon>
    </lineage>
</organism>
<dbReference type="Pfam" id="PF00505">
    <property type="entry name" value="HMG_box"/>
    <property type="match status" value="1"/>
</dbReference>
<feature type="compositionally biased region" description="Low complexity" evidence="5">
    <location>
        <begin position="1"/>
        <end position="14"/>
    </location>
</feature>
<dbReference type="EnsemblProtists" id="EOD20010">
    <property type="protein sequence ID" value="EOD20010"/>
    <property type="gene ID" value="EMIHUDRAFT_208774"/>
</dbReference>
<dbReference type="Proteomes" id="UP000013827">
    <property type="component" value="Unassembled WGS sequence"/>
</dbReference>
<evidence type="ECO:0000256" key="1">
    <source>
        <dbReference type="ARBA" id="ARBA00004123"/>
    </source>
</evidence>
<dbReference type="KEGG" id="ehx:EMIHUDRAFT_208774"/>